<evidence type="ECO:0000313" key="2">
    <source>
        <dbReference type="EMBL" id="GHD98744.1"/>
    </source>
</evidence>
<organism evidence="2 3">
    <name type="scientific">Streptomyces alanosinicus</name>
    <dbReference type="NCBI Taxonomy" id="68171"/>
    <lineage>
        <taxon>Bacteria</taxon>
        <taxon>Bacillati</taxon>
        <taxon>Actinomycetota</taxon>
        <taxon>Actinomycetes</taxon>
        <taxon>Kitasatosporales</taxon>
        <taxon>Streptomycetaceae</taxon>
        <taxon>Streptomyces</taxon>
    </lineage>
</organism>
<protein>
    <submittedName>
        <fullName evidence="2">Transposase</fullName>
    </submittedName>
</protein>
<sequence>MARKRRRKRALRTIAAPFTVAAPSGARIRERLRLPPEDEKVLREVGEHLGSHQRADQFQLSMRCLYDERAGLRRAIRTISKRIEVPCGQRKGKVRGYKDQSERWHKQRRLQGLRARLVAVEQRIKQGRPSIVAGGRSLAKVRHNLADARLTESEWHERWEAERMFLTADGESGAPYGNYTITVDPQTGSVSIVLPEPLRHLANAPRGRYKLACTTAFHHRRDEWLDRVHAHRAVRYDIVRDPIHGRWYLDASWSTDTAVLPTPGEIQAFGERTLGIDLNADHLAAYVLDSHGNPVGEPVTIPLGPTGPASQRDGTLRAAITELLTLAKQHHCAGTVIEDLGFDDARATGRETMGRGGRGKKFRRVVAGIPTARFREHLRGMAFHGVRRATGQAVSVPRPRGVASPPRTTGAPNGGDKTCWSRGDQLAVASIYENTD</sequence>
<feature type="region of interest" description="Disordered" evidence="1">
    <location>
        <begin position="390"/>
        <end position="420"/>
    </location>
</feature>
<dbReference type="RefSeq" id="WP_189948378.1">
    <property type="nucleotide sequence ID" value="NZ_BMVG01000001.1"/>
</dbReference>
<dbReference type="Proteomes" id="UP000655443">
    <property type="component" value="Unassembled WGS sequence"/>
</dbReference>
<accession>A0A918YDE4</accession>
<dbReference type="AlphaFoldDB" id="A0A918YDE4"/>
<evidence type="ECO:0000313" key="3">
    <source>
        <dbReference type="Proteomes" id="UP000655443"/>
    </source>
</evidence>
<keyword evidence="3" id="KW-1185">Reference proteome</keyword>
<comment type="caution">
    <text evidence="2">The sequence shown here is derived from an EMBL/GenBank/DDBJ whole genome shotgun (WGS) entry which is preliminary data.</text>
</comment>
<dbReference type="EMBL" id="BMVG01000001">
    <property type="protein sequence ID" value="GHD98744.1"/>
    <property type="molecule type" value="Genomic_DNA"/>
</dbReference>
<gene>
    <name evidence="2" type="ORF">GCM10010339_07140</name>
</gene>
<proteinExistence type="predicted"/>
<name>A0A918YDE4_9ACTN</name>
<reference evidence="2" key="2">
    <citation type="submission" date="2020-09" db="EMBL/GenBank/DDBJ databases">
        <authorList>
            <person name="Sun Q."/>
            <person name="Ohkuma M."/>
        </authorList>
    </citation>
    <scope>NUCLEOTIDE SEQUENCE</scope>
    <source>
        <strain evidence="2">JCM 4714</strain>
    </source>
</reference>
<reference evidence="2" key="1">
    <citation type="journal article" date="2014" name="Int. J. Syst. Evol. Microbiol.">
        <title>Complete genome sequence of Corynebacterium casei LMG S-19264T (=DSM 44701T), isolated from a smear-ripened cheese.</title>
        <authorList>
            <consortium name="US DOE Joint Genome Institute (JGI-PGF)"/>
            <person name="Walter F."/>
            <person name="Albersmeier A."/>
            <person name="Kalinowski J."/>
            <person name="Ruckert C."/>
        </authorList>
    </citation>
    <scope>NUCLEOTIDE SEQUENCE</scope>
    <source>
        <strain evidence="2">JCM 4714</strain>
    </source>
</reference>
<evidence type="ECO:0000256" key="1">
    <source>
        <dbReference type="SAM" id="MobiDB-lite"/>
    </source>
</evidence>